<dbReference type="AlphaFoldDB" id="A0A177VAS1"/>
<sequence>MDVHDQGRPAAGGSARVRVNPAAMPDYPSVEERVERMLAAAASAEALKEVARRFNTAKDAAQMDISIYGTLHSMGINIGLPVQGYLKPQGYIYRTPSTLKDDNAAAWTAVITELARAQHDLAICANDFHGKATLANIDATIPGMLARWKIPVYKTIWLRHEPIADTDTAAGTGDRGGPSAGQPLFQAELDGDVEYLGAPKPDEDVEDKQLAKRKRTSLEGPRFMEVGSSAHGAV</sequence>
<reference evidence="3" key="1">
    <citation type="submission" date="2016-04" db="EMBL/GenBank/DDBJ databases">
        <authorList>
            <person name="Nguyen H.D."/>
            <person name="Kesanakurti P."/>
            <person name="Cullis J."/>
            <person name="Levesque C.A."/>
            <person name="Hambleton S."/>
        </authorList>
    </citation>
    <scope>NUCLEOTIDE SEQUENCE</scope>
    <source>
        <strain evidence="3">DAOMC 238032</strain>
    </source>
</reference>
<keyword evidence="5" id="KW-1185">Reference proteome</keyword>
<evidence type="ECO:0000313" key="2">
    <source>
        <dbReference type="EMBL" id="CAD6898315.1"/>
    </source>
</evidence>
<evidence type="ECO:0000313" key="5">
    <source>
        <dbReference type="Proteomes" id="UP000836402"/>
    </source>
</evidence>
<feature type="region of interest" description="Disordered" evidence="1">
    <location>
        <begin position="191"/>
        <end position="234"/>
    </location>
</feature>
<dbReference type="EMBL" id="CAJHJG010000153">
    <property type="protein sequence ID" value="CAD6898315.1"/>
    <property type="molecule type" value="Genomic_DNA"/>
</dbReference>
<evidence type="ECO:0000313" key="3">
    <source>
        <dbReference type="EMBL" id="KAE8256279.1"/>
    </source>
</evidence>
<evidence type="ECO:0000313" key="4">
    <source>
        <dbReference type="Proteomes" id="UP000077671"/>
    </source>
</evidence>
<dbReference type="Proteomes" id="UP000077671">
    <property type="component" value="Unassembled WGS sequence"/>
</dbReference>
<accession>A0A177VAS1</accession>
<reference evidence="3" key="2">
    <citation type="journal article" date="2019" name="IMA Fungus">
        <title>Genome sequencing and comparison of five Tilletia species to identify candidate genes for the detection of regulated species infecting wheat.</title>
        <authorList>
            <person name="Nguyen H.D.T."/>
            <person name="Sultana T."/>
            <person name="Kesanakurti P."/>
            <person name="Hambleton S."/>
        </authorList>
    </citation>
    <scope>NUCLEOTIDE SEQUENCE</scope>
    <source>
        <strain evidence="3">DAOMC 238032</strain>
    </source>
</reference>
<dbReference type="Proteomes" id="UP000836402">
    <property type="component" value="Unassembled WGS sequence"/>
</dbReference>
<organism evidence="3 4">
    <name type="scientific">Tilletia caries</name>
    <name type="common">wheat bunt fungus</name>
    <dbReference type="NCBI Taxonomy" id="13290"/>
    <lineage>
        <taxon>Eukaryota</taxon>
        <taxon>Fungi</taxon>
        <taxon>Dikarya</taxon>
        <taxon>Basidiomycota</taxon>
        <taxon>Ustilaginomycotina</taxon>
        <taxon>Exobasidiomycetes</taxon>
        <taxon>Tilletiales</taxon>
        <taxon>Tilletiaceae</taxon>
        <taxon>Tilletia</taxon>
    </lineage>
</organism>
<name>A0A177VAS1_9BASI</name>
<proteinExistence type="predicted"/>
<comment type="caution">
    <text evidence="3">The sequence shown here is derived from an EMBL/GenBank/DDBJ whole genome shotgun (WGS) entry which is preliminary data.</text>
</comment>
<protein>
    <submittedName>
        <fullName evidence="3">Uncharacterized protein</fullName>
    </submittedName>
</protein>
<evidence type="ECO:0000256" key="1">
    <source>
        <dbReference type="SAM" id="MobiDB-lite"/>
    </source>
</evidence>
<dbReference type="EMBL" id="LWDD02000867">
    <property type="protein sequence ID" value="KAE8256279.1"/>
    <property type="molecule type" value="Genomic_DNA"/>
</dbReference>
<gene>
    <name evidence="3" type="ORF">A4X03_0g5440</name>
    <name evidence="2" type="ORF">JKIAZH3_G4845</name>
</gene>
<reference evidence="2" key="3">
    <citation type="submission" date="2020-10" db="EMBL/GenBank/DDBJ databases">
        <authorList>
            <person name="Sedaghatjoo S."/>
        </authorList>
    </citation>
    <scope>NUCLEOTIDE SEQUENCE</scope>
    <source>
        <strain evidence="2">AZH3</strain>
    </source>
</reference>